<dbReference type="PANTHER" id="PTHR10285">
    <property type="entry name" value="URIDINE KINASE"/>
    <property type="match status" value="1"/>
</dbReference>
<dbReference type="EMBL" id="OZ037949">
    <property type="protein sequence ID" value="CAL1711372.1"/>
    <property type="molecule type" value="Genomic_DNA"/>
</dbReference>
<reference evidence="2" key="1">
    <citation type="submission" date="2024-04" db="EMBL/GenBank/DDBJ databases">
        <authorList>
            <person name="Shaw F."/>
            <person name="Minotto A."/>
        </authorList>
    </citation>
    <scope>NUCLEOTIDE SEQUENCE [LARGE SCALE GENOMIC DNA]</scope>
</reference>
<organism evidence="1 2">
    <name type="scientific">Somion occarium</name>
    <dbReference type="NCBI Taxonomy" id="3059160"/>
    <lineage>
        <taxon>Eukaryota</taxon>
        <taxon>Fungi</taxon>
        <taxon>Dikarya</taxon>
        <taxon>Basidiomycota</taxon>
        <taxon>Agaricomycotina</taxon>
        <taxon>Agaricomycetes</taxon>
        <taxon>Polyporales</taxon>
        <taxon>Cerrenaceae</taxon>
        <taxon>Somion</taxon>
    </lineage>
</organism>
<dbReference type="Gene3D" id="3.40.50.300">
    <property type="entry name" value="P-loop containing nucleotide triphosphate hydrolases"/>
    <property type="match status" value="1"/>
</dbReference>
<protein>
    <recommendedName>
        <fullName evidence="3">P-loop containing nucleoside triphosphate hydrolase protein</fullName>
    </recommendedName>
</protein>
<evidence type="ECO:0008006" key="3">
    <source>
        <dbReference type="Google" id="ProtNLM"/>
    </source>
</evidence>
<accession>A0ABP1DWX0</accession>
<dbReference type="SUPFAM" id="SSF52540">
    <property type="entry name" value="P-loop containing nucleoside triphosphate hydrolases"/>
    <property type="match status" value="1"/>
</dbReference>
<dbReference type="Proteomes" id="UP001497453">
    <property type="component" value="Chromosome 6"/>
</dbReference>
<dbReference type="InterPro" id="IPR027417">
    <property type="entry name" value="P-loop_NTPase"/>
</dbReference>
<sequence length="338" mass="37904">MTSPPAIEYIQSHVLEQLSQHRSRFPASQSVPPLFIAVQGPQGSGKTYLTTLLQRSLSAPPHSLSVVVLSIDDLYLPHDQLNALAQANPKNALLRGRGQPGTHDVELGTRILTRLKGINEDGSSSMVEIPIFDKSLFNGEGDRLPEGTTVRRPVDVVLFEGWCVGFHPTTQEEIDRRWESPVQGLGPDFFPSRGFRKEDIVDINERLKTYSHWWSFFNAFIQIKPLESHPYVHIYKWRLQQEHNMKAANGGRGMTDAQVEAFIDRYIPGYVFFGDGVTKGELQSDGSRHPPPWIGNGLCIQIDENRDIVDLLLALPPVQTEVTFRVSSGNPLDVPQYS</sequence>
<keyword evidence="2" id="KW-1185">Reference proteome</keyword>
<gene>
    <name evidence="1" type="ORF">GFSPODELE1_LOCUS8312</name>
</gene>
<name>A0ABP1DWX0_9APHY</name>
<proteinExistence type="predicted"/>
<evidence type="ECO:0000313" key="2">
    <source>
        <dbReference type="Proteomes" id="UP001497453"/>
    </source>
</evidence>
<evidence type="ECO:0000313" key="1">
    <source>
        <dbReference type="EMBL" id="CAL1711372.1"/>
    </source>
</evidence>